<dbReference type="GO" id="GO:0022841">
    <property type="term" value="F:potassium ion leak channel activity"/>
    <property type="evidence" value="ECO:0007669"/>
    <property type="project" value="TreeGrafter"/>
</dbReference>
<keyword evidence="7" id="KW-0407">Ion channel</keyword>
<reference evidence="11" key="1">
    <citation type="journal article" date="2020" name="Ecol. Evol.">
        <title>Genome structure and content of the rice root-knot nematode (Meloidogyne graminicola).</title>
        <authorList>
            <person name="Phan N.T."/>
            <person name="Danchin E.G.J."/>
            <person name="Klopp C."/>
            <person name="Perfus-Barbeoch L."/>
            <person name="Kozlowski D.K."/>
            <person name="Koutsovoulos G.D."/>
            <person name="Lopez-Roques C."/>
            <person name="Bouchez O."/>
            <person name="Zahm M."/>
            <person name="Besnard G."/>
            <person name="Bellafiore S."/>
        </authorList>
    </citation>
    <scope>NUCLEOTIDE SEQUENCE</scope>
    <source>
        <strain evidence="11">VN-18</strain>
    </source>
</reference>
<feature type="transmembrane region" description="Helical" evidence="9">
    <location>
        <begin position="59"/>
        <end position="83"/>
    </location>
</feature>
<keyword evidence="2" id="KW-0813">Transport</keyword>
<evidence type="ECO:0000256" key="5">
    <source>
        <dbReference type="ARBA" id="ARBA00023065"/>
    </source>
</evidence>
<evidence type="ECO:0000313" key="12">
    <source>
        <dbReference type="Proteomes" id="UP000605970"/>
    </source>
</evidence>
<evidence type="ECO:0000256" key="3">
    <source>
        <dbReference type="ARBA" id="ARBA00022692"/>
    </source>
</evidence>
<feature type="domain" description="Potassium channel" evidence="10">
    <location>
        <begin position="156"/>
        <end position="214"/>
    </location>
</feature>
<evidence type="ECO:0000259" key="10">
    <source>
        <dbReference type="Pfam" id="PF07885"/>
    </source>
</evidence>
<protein>
    <recommendedName>
        <fullName evidence="10">Potassium channel domain-containing protein</fullName>
    </recommendedName>
</protein>
<gene>
    <name evidence="11" type="ORF">Mgra_00006724</name>
</gene>
<evidence type="ECO:0000256" key="8">
    <source>
        <dbReference type="SAM" id="Coils"/>
    </source>
</evidence>
<sequence length="296" mass="35199">MFDYSDSDQSRDEEISLAEARRPYQINLNTDNNEFFKINNANKCIIKKKKRKNIFFELLIPRIFILIITIIYIFIIAITFYSVENENEIKEDKYLKELIEITKRNLMAQLHNISPQISIDKLYEETNKFSNKLLEIGWKRGIKRMSINSTKQLNNNNNNWSFINSFLFSISLISRIGYGHLVPMTLIGKQLVFPFAIFGIPLFILIINDLTKIFSIFFHWIYKILIKYLKGIKQQIIKLFQTNKNKENEKKLERLNNKKYQNNYYCSELKSTTPSLINKTIQKELLLNKKEELIIN</sequence>
<evidence type="ECO:0000256" key="1">
    <source>
        <dbReference type="ARBA" id="ARBA00004141"/>
    </source>
</evidence>
<dbReference type="PANTHER" id="PTHR11003:SF345">
    <property type="entry name" value="TWIK FAMILY OF POTASSIUM CHANNELS PROTEIN 18"/>
    <property type="match status" value="1"/>
</dbReference>
<comment type="subcellular location">
    <subcellularLocation>
        <location evidence="1">Membrane</location>
        <topology evidence="1">Multi-pass membrane protein</topology>
    </subcellularLocation>
</comment>
<accession>A0A8S9ZK91</accession>
<dbReference type="PANTHER" id="PTHR11003">
    <property type="entry name" value="POTASSIUM CHANNEL, SUBFAMILY K"/>
    <property type="match status" value="1"/>
</dbReference>
<evidence type="ECO:0000256" key="2">
    <source>
        <dbReference type="ARBA" id="ARBA00022448"/>
    </source>
</evidence>
<evidence type="ECO:0000313" key="11">
    <source>
        <dbReference type="EMBL" id="KAF7633865.1"/>
    </source>
</evidence>
<dbReference type="Gene3D" id="1.10.287.70">
    <property type="match status" value="1"/>
</dbReference>
<feature type="coiled-coil region" evidence="8">
    <location>
        <begin position="229"/>
        <end position="263"/>
    </location>
</feature>
<proteinExistence type="predicted"/>
<dbReference type="SUPFAM" id="SSF81324">
    <property type="entry name" value="Voltage-gated potassium channels"/>
    <property type="match status" value="1"/>
</dbReference>
<dbReference type="EMBL" id="JABEBT010000068">
    <property type="protein sequence ID" value="KAF7633865.1"/>
    <property type="molecule type" value="Genomic_DNA"/>
</dbReference>
<comment type="caution">
    <text evidence="11">The sequence shown here is derived from an EMBL/GenBank/DDBJ whole genome shotgun (WGS) entry which is preliminary data.</text>
</comment>
<dbReference type="GO" id="GO:0015271">
    <property type="term" value="F:outward rectifier potassium channel activity"/>
    <property type="evidence" value="ECO:0007669"/>
    <property type="project" value="TreeGrafter"/>
</dbReference>
<dbReference type="Pfam" id="PF07885">
    <property type="entry name" value="Ion_trans_2"/>
    <property type="match status" value="1"/>
</dbReference>
<dbReference type="Proteomes" id="UP000605970">
    <property type="component" value="Unassembled WGS sequence"/>
</dbReference>
<evidence type="ECO:0000256" key="6">
    <source>
        <dbReference type="ARBA" id="ARBA00023136"/>
    </source>
</evidence>
<dbReference type="InterPro" id="IPR003280">
    <property type="entry name" value="2pore_dom_K_chnl"/>
</dbReference>
<dbReference type="OrthoDB" id="297496at2759"/>
<keyword evidence="3 9" id="KW-0812">Transmembrane</keyword>
<evidence type="ECO:0000256" key="7">
    <source>
        <dbReference type="ARBA" id="ARBA00023303"/>
    </source>
</evidence>
<keyword evidence="8" id="KW-0175">Coiled coil</keyword>
<dbReference type="AlphaFoldDB" id="A0A8S9ZK91"/>
<dbReference type="GO" id="GO:0030322">
    <property type="term" value="P:stabilization of membrane potential"/>
    <property type="evidence" value="ECO:0007669"/>
    <property type="project" value="TreeGrafter"/>
</dbReference>
<feature type="transmembrane region" description="Helical" evidence="9">
    <location>
        <begin position="160"/>
        <end position="178"/>
    </location>
</feature>
<name>A0A8S9ZK91_9BILA</name>
<keyword evidence="12" id="KW-1185">Reference proteome</keyword>
<evidence type="ECO:0000256" key="9">
    <source>
        <dbReference type="SAM" id="Phobius"/>
    </source>
</evidence>
<dbReference type="GO" id="GO:0005886">
    <property type="term" value="C:plasma membrane"/>
    <property type="evidence" value="ECO:0007669"/>
    <property type="project" value="TreeGrafter"/>
</dbReference>
<feature type="non-terminal residue" evidence="11">
    <location>
        <position position="296"/>
    </location>
</feature>
<keyword evidence="4 9" id="KW-1133">Transmembrane helix</keyword>
<keyword evidence="5" id="KW-0406">Ion transport</keyword>
<dbReference type="InterPro" id="IPR013099">
    <property type="entry name" value="K_chnl_dom"/>
</dbReference>
<keyword evidence="6 9" id="KW-0472">Membrane</keyword>
<organism evidence="11 12">
    <name type="scientific">Meloidogyne graminicola</name>
    <dbReference type="NCBI Taxonomy" id="189291"/>
    <lineage>
        <taxon>Eukaryota</taxon>
        <taxon>Metazoa</taxon>
        <taxon>Ecdysozoa</taxon>
        <taxon>Nematoda</taxon>
        <taxon>Chromadorea</taxon>
        <taxon>Rhabditida</taxon>
        <taxon>Tylenchina</taxon>
        <taxon>Tylenchomorpha</taxon>
        <taxon>Tylenchoidea</taxon>
        <taxon>Meloidogynidae</taxon>
        <taxon>Meloidogyninae</taxon>
        <taxon>Meloidogyne</taxon>
    </lineage>
</organism>
<evidence type="ECO:0000256" key="4">
    <source>
        <dbReference type="ARBA" id="ARBA00022989"/>
    </source>
</evidence>